<sequence length="407" mass="43861">MGNVMQEVGNDATESQHVSKVLKARSLNLRIFRNFMIYPSSHKVVKSMECIEASQPSNSNTSNNLSYASPSTINQQMVQTPGVSSGLLSTTGGRSFTLQLTNGQTLQITPTNAISQSVVSNVRPVSSFQSNDGDSTGLQGPIQVIQLDQNALAALTQGNSTSSAEFNGFQHTLICSPSSLLNSGKEVGDSTTENRNPSVLTLASSQTSESSSTNRNFSSAEQSISACLCFAVMQCISLHSSCFHHKALQLSFVAVSTSNAMRYVSVIQLSNSGGLQQFLQSVINGSNVQPVYMLQLNSNATGSPVTLSPVAAVPDKSASTVTEEEPFYVNAKQYKRIMQRRLVRGKLESEGRIPKKRRKYLHESRHLHALNRLRGEGGRFNPGGKKGSGEESDSSSQQNDFKVSPTP</sequence>
<name>A0A085M183_9BILA</name>
<dbReference type="Gene3D" id="6.10.250.2430">
    <property type="match status" value="1"/>
</dbReference>
<dbReference type="Proteomes" id="UP000030758">
    <property type="component" value="Unassembled WGS sequence"/>
</dbReference>
<accession>A0A085M183</accession>
<dbReference type="EMBL" id="KL367480">
    <property type="protein sequence ID" value="KFD71909.1"/>
    <property type="molecule type" value="Genomic_DNA"/>
</dbReference>
<dbReference type="GO" id="GO:0003677">
    <property type="term" value="F:DNA binding"/>
    <property type="evidence" value="ECO:0007669"/>
    <property type="project" value="UniProtKB-KW"/>
</dbReference>
<evidence type="ECO:0000256" key="7">
    <source>
        <dbReference type="SAM" id="MobiDB-lite"/>
    </source>
</evidence>
<feature type="region of interest" description="Disordered" evidence="7">
    <location>
        <begin position="369"/>
        <end position="407"/>
    </location>
</feature>
<dbReference type="Pfam" id="PF02045">
    <property type="entry name" value="CBFB_NFYA"/>
    <property type="match status" value="1"/>
</dbReference>
<keyword evidence="10" id="KW-1185">Reference proteome</keyword>
<evidence type="ECO:0000313" key="8">
    <source>
        <dbReference type="EMBL" id="KFD50979.1"/>
    </source>
</evidence>
<evidence type="ECO:0000313" key="9">
    <source>
        <dbReference type="EMBL" id="KFD71909.1"/>
    </source>
</evidence>
<organism evidence="8 10">
    <name type="scientific">Trichuris suis</name>
    <name type="common">pig whipworm</name>
    <dbReference type="NCBI Taxonomy" id="68888"/>
    <lineage>
        <taxon>Eukaryota</taxon>
        <taxon>Metazoa</taxon>
        <taxon>Ecdysozoa</taxon>
        <taxon>Nematoda</taxon>
        <taxon>Enoplea</taxon>
        <taxon>Dorylaimia</taxon>
        <taxon>Trichinellida</taxon>
        <taxon>Trichuridae</taxon>
        <taxon>Trichuris</taxon>
    </lineage>
</organism>
<comment type="similarity">
    <text evidence="6">Belongs to the NFYA/HAP2 subunit family.</text>
</comment>
<evidence type="ECO:0000256" key="4">
    <source>
        <dbReference type="ARBA" id="ARBA00023163"/>
    </source>
</evidence>
<gene>
    <name evidence="8" type="ORF">M513_08162</name>
    <name evidence="9" type="ORF">M514_08162</name>
</gene>
<protein>
    <recommendedName>
        <fullName evidence="6">Nuclear transcription factor Y subunit</fullName>
    </recommendedName>
</protein>
<dbReference type="Proteomes" id="UP000030764">
    <property type="component" value="Unassembled WGS sequence"/>
</dbReference>
<dbReference type="AlphaFoldDB" id="A0A085M183"/>
<keyword evidence="4 6" id="KW-0804">Transcription</keyword>
<dbReference type="GO" id="GO:0003700">
    <property type="term" value="F:DNA-binding transcription factor activity"/>
    <property type="evidence" value="ECO:0007669"/>
    <property type="project" value="UniProtKB-UniRule"/>
</dbReference>
<evidence type="ECO:0000313" key="10">
    <source>
        <dbReference type="Proteomes" id="UP000030764"/>
    </source>
</evidence>
<comment type="subcellular location">
    <subcellularLocation>
        <location evidence="1 6">Nucleus</location>
    </subcellularLocation>
</comment>
<reference evidence="8 10" key="1">
    <citation type="journal article" date="2014" name="Nat. Genet.">
        <title>Genome and transcriptome of the porcine whipworm Trichuris suis.</title>
        <authorList>
            <person name="Jex A.R."/>
            <person name="Nejsum P."/>
            <person name="Schwarz E.M."/>
            <person name="Hu L."/>
            <person name="Young N.D."/>
            <person name="Hall R.S."/>
            <person name="Korhonen P.K."/>
            <person name="Liao S."/>
            <person name="Thamsborg S."/>
            <person name="Xia J."/>
            <person name="Xu P."/>
            <person name="Wang S."/>
            <person name="Scheerlinck J.P."/>
            <person name="Hofmann A."/>
            <person name="Sternberg P.W."/>
            <person name="Wang J."/>
            <person name="Gasser R.B."/>
        </authorList>
    </citation>
    <scope>NUCLEOTIDE SEQUENCE [LARGE SCALE GENOMIC DNA]</scope>
    <source>
        <strain evidence="9">DCEP-RM93F</strain>
        <strain evidence="8">DCEP-RM93M</strain>
    </source>
</reference>
<proteinExistence type="inferred from homology"/>
<evidence type="ECO:0000256" key="5">
    <source>
        <dbReference type="ARBA" id="ARBA00023242"/>
    </source>
</evidence>
<dbReference type="EMBL" id="KL363245">
    <property type="protein sequence ID" value="KFD50979.1"/>
    <property type="molecule type" value="Genomic_DNA"/>
</dbReference>
<keyword evidence="5 6" id="KW-0539">Nucleus</keyword>
<evidence type="ECO:0000256" key="3">
    <source>
        <dbReference type="ARBA" id="ARBA00023125"/>
    </source>
</evidence>
<evidence type="ECO:0000256" key="1">
    <source>
        <dbReference type="ARBA" id="ARBA00004123"/>
    </source>
</evidence>
<dbReference type="PANTHER" id="PTHR12632">
    <property type="entry name" value="TRANSCRIPTION FACTOR NF-Y ALPHA-RELATED"/>
    <property type="match status" value="1"/>
</dbReference>
<dbReference type="GO" id="GO:0005634">
    <property type="term" value="C:nucleus"/>
    <property type="evidence" value="ECO:0007669"/>
    <property type="project" value="UniProtKB-SubCell"/>
</dbReference>
<comment type="subunit">
    <text evidence="6">Heterotrimer.</text>
</comment>
<dbReference type="PROSITE" id="PS51152">
    <property type="entry name" value="NFYA_HAP2_2"/>
    <property type="match status" value="1"/>
</dbReference>
<evidence type="ECO:0000256" key="6">
    <source>
        <dbReference type="RuleBase" id="RU367155"/>
    </source>
</evidence>
<dbReference type="PRINTS" id="PR00616">
    <property type="entry name" value="CCAATSUBUNTB"/>
</dbReference>
<keyword evidence="3 6" id="KW-0238">DNA-binding</keyword>
<dbReference type="InterPro" id="IPR001289">
    <property type="entry name" value="NFYA"/>
</dbReference>
<keyword evidence="2 6" id="KW-0805">Transcription regulation</keyword>
<comment type="function">
    <text evidence="6">Component of the sequence-specific heterotrimeric transcription factor (NF-Y) which specifically recognizes a 5'-CCAAT-3' box motif found in the promoters of its target genes.</text>
</comment>
<evidence type="ECO:0000256" key="2">
    <source>
        <dbReference type="ARBA" id="ARBA00023015"/>
    </source>
</evidence>
<dbReference type="SMART" id="SM00521">
    <property type="entry name" value="CBF"/>
    <property type="match status" value="1"/>
</dbReference>